<comment type="caution">
    <text evidence="1">The sequence shown here is derived from an EMBL/GenBank/DDBJ whole genome shotgun (WGS) entry which is preliminary data.</text>
</comment>
<sequence length="52" mass="6192">MAYQPAHLQQSELTELQQYEQKLREMTGQPIILIAYTDEQARTHHELHDEDI</sequence>
<dbReference type="EMBL" id="JAGGKP010000001">
    <property type="protein sequence ID" value="MBP1935753.1"/>
    <property type="molecule type" value="Genomic_DNA"/>
</dbReference>
<protein>
    <submittedName>
        <fullName evidence="1">Uncharacterized protein</fullName>
    </submittedName>
</protein>
<dbReference type="Proteomes" id="UP001519273">
    <property type="component" value="Unassembled WGS sequence"/>
</dbReference>
<name>A0ABS4GZP8_9BACL</name>
<keyword evidence="2" id="KW-1185">Reference proteome</keyword>
<reference evidence="1 2" key="1">
    <citation type="submission" date="2021-03" db="EMBL/GenBank/DDBJ databases">
        <title>Genomic Encyclopedia of Type Strains, Phase IV (KMG-IV): sequencing the most valuable type-strain genomes for metagenomic binning, comparative biology and taxonomic classification.</title>
        <authorList>
            <person name="Goeker M."/>
        </authorList>
    </citation>
    <scope>NUCLEOTIDE SEQUENCE [LARGE SCALE GENOMIC DNA]</scope>
    <source>
        <strain evidence="1 2">DSM 23491</strain>
    </source>
</reference>
<proteinExistence type="predicted"/>
<gene>
    <name evidence="1" type="ORF">J2Z20_000614</name>
</gene>
<dbReference type="RefSeq" id="WP_209845271.1">
    <property type="nucleotide sequence ID" value="NZ_CBCRVE010000001.1"/>
</dbReference>
<evidence type="ECO:0000313" key="1">
    <source>
        <dbReference type="EMBL" id="MBP1935753.1"/>
    </source>
</evidence>
<organism evidence="1 2">
    <name type="scientific">Paenibacillus sediminis</name>
    <dbReference type="NCBI Taxonomy" id="664909"/>
    <lineage>
        <taxon>Bacteria</taxon>
        <taxon>Bacillati</taxon>
        <taxon>Bacillota</taxon>
        <taxon>Bacilli</taxon>
        <taxon>Bacillales</taxon>
        <taxon>Paenibacillaceae</taxon>
        <taxon>Paenibacillus</taxon>
    </lineage>
</organism>
<accession>A0ABS4GZP8</accession>
<evidence type="ECO:0000313" key="2">
    <source>
        <dbReference type="Proteomes" id="UP001519273"/>
    </source>
</evidence>